<comment type="caution">
    <text evidence="1">The sequence shown here is derived from an EMBL/GenBank/DDBJ whole genome shotgun (WGS) entry which is preliminary data.</text>
</comment>
<gene>
    <name evidence="1" type="ORF">N1032_27280</name>
</gene>
<evidence type="ECO:0000313" key="2">
    <source>
        <dbReference type="Proteomes" id="UP001165586"/>
    </source>
</evidence>
<organism evidence="1 2">
    <name type="scientific">Herbiconiux daphne</name>
    <dbReference type="NCBI Taxonomy" id="2970914"/>
    <lineage>
        <taxon>Bacteria</taxon>
        <taxon>Bacillati</taxon>
        <taxon>Actinomycetota</taxon>
        <taxon>Actinomycetes</taxon>
        <taxon>Micrococcales</taxon>
        <taxon>Microbacteriaceae</taxon>
        <taxon>Herbiconiux</taxon>
    </lineage>
</organism>
<dbReference type="Proteomes" id="UP001165586">
    <property type="component" value="Unassembled WGS sequence"/>
</dbReference>
<accession>A0ABT2HBW4</accession>
<protein>
    <submittedName>
        <fullName evidence="1">Uncharacterized protein</fullName>
    </submittedName>
</protein>
<dbReference type="EMBL" id="JANLCJ010000705">
    <property type="protein sequence ID" value="MCS5737437.1"/>
    <property type="molecule type" value="Genomic_DNA"/>
</dbReference>
<proteinExistence type="predicted"/>
<name>A0ABT2HBW4_9MICO</name>
<keyword evidence="2" id="KW-1185">Reference proteome</keyword>
<sequence length="77" mass="8843">RLGKNVNELDEKQFKTKVFHTMARPICKGLKPKESVKALSELNSFFGRNFTLFEISEAYSQSCVSHQTTLEYLENKG</sequence>
<feature type="non-terminal residue" evidence="1">
    <location>
        <position position="1"/>
    </location>
</feature>
<reference evidence="1" key="1">
    <citation type="submission" date="2022-08" db="EMBL/GenBank/DDBJ databases">
        <authorList>
            <person name="Deng Y."/>
            <person name="Han X.-F."/>
            <person name="Zhang Y.-Q."/>
        </authorList>
    </citation>
    <scope>NUCLEOTIDE SEQUENCE</scope>
    <source>
        <strain evidence="1">CPCC 203386</strain>
    </source>
</reference>
<dbReference type="RefSeq" id="WP_259543834.1">
    <property type="nucleotide sequence ID" value="NZ_JANLCJ010000705.1"/>
</dbReference>
<evidence type="ECO:0000313" key="1">
    <source>
        <dbReference type="EMBL" id="MCS5737437.1"/>
    </source>
</evidence>